<keyword evidence="6 7" id="KW-0862">Zinc</keyword>
<keyword evidence="2 7" id="KW-0540">Nuclease</keyword>
<evidence type="ECO:0000256" key="3">
    <source>
        <dbReference type="ARBA" id="ARBA00022723"/>
    </source>
</evidence>
<dbReference type="GO" id="GO:0008270">
    <property type="term" value="F:zinc ion binding"/>
    <property type="evidence" value="ECO:0007669"/>
    <property type="project" value="UniProtKB-UniRule"/>
</dbReference>
<dbReference type="GO" id="GO:0004521">
    <property type="term" value="F:RNA endonuclease activity"/>
    <property type="evidence" value="ECO:0007669"/>
    <property type="project" value="UniProtKB-UniRule"/>
</dbReference>
<dbReference type="InterPro" id="IPR002036">
    <property type="entry name" value="YbeY"/>
</dbReference>
<dbReference type="EMBL" id="MFQE01000020">
    <property type="protein sequence ID" value="OGH73734.1"/>
    <property type="molecule type" value="Genomic_DNA"/>
</dbReference>
<evidence type="ECO:0000313" key="9">
    <source>
        <dbReference type="Proteomes" id="UP000177457"/>
    </source>
</evidence>
<dbReference type="PANTHER" id="PTHR46986:SF1">
    <property type="entry name" value="ENDORIBONUCLEASE YBEY, CHLOROPLASTIC"/>
    <property type="match status" value="1"/>
</dbReference>
<evidence type="ECO:0000256" key="6">
    <source>
        <dbReference type="ARBA" id="ARBA00022833"/>
    </source>
</evidence>
<evidence type="ECO:0000313" key="8">
    <source>
        <dbReference type="EMBL" id="OGH73734.1"/>
    </source>
</evidence>
<sequence length="150" mass="17250">MSCNVYQSVKRGIVSKRDVSRIADRMLAGLGRNEADASVHVIGDARMKALNRRYRGVGKTTDVLSFPTETGENDLGDLFISAPQIRRQAKELGIPAKEEFVRMLSHGILHLAGYNHEKKRESEKMFGLQEKLVERLNIVRQRRIRLWRKY</sequence>
<dbReference type="InterPro" id="IPR023091">
    <property type="entry name" value="MetalPrtase_cat_dom_sf_prd"/>
</dbReference>
<dbReference type="Pfam" id="PF02130">
    <property type="entry name" value="YbeY"/>
    <property type="match status" value="1"/>
</dbReference>
<accession>A0A1F6MPY6</accession>
<dbReference type="PROSITE" id="PS01306">
    <property type="entry name" value="UPF0054"/>
    <property type="match status" value="1"/>
</dbReference>
<comment type="similarity">
    <text evidence="1 7">Belongs to the endoribonuclease YbeY family.</text>
</comment>
<dbReference type="EC" id="3.1.-.-" evidence="7"/>
<keyword evidence="7" id="KW-0690">Ribosome biogenesis</keyword>
<evidence type="ECO:0000256" key="4">
    <source>
        <dbReference type="ARBA" id="ARBA00022759"/>
    </source>
</evidence>
<keyword evidence="7" id="KW-0963">Cytoplasm</keyword>
<comment type="caution">
    <text evidence="8">The sequence shown here is derived from an EMBL/GenBank/DDBJ whole genome shotgun (WGS) entry which is preliminary data.</text>
</comment>
<dbReference type="HAMAP" id="MF_00009">
    <property type="entry name" value="Endoribonucl_YbeY"/>
    <property type="match status" value="1"/>
</dbReference>
<reference evidence="8 9" key="1">
    <citation type="journal article" date="2016" name="Nat. Commun.">
        <title>Thousands of microbial genomes shed light on interconnected biogeochemical processes in an aquifer system.</title>
        <authorList>
            <person name="Anantharaman K."/>
            <person name="Brown C.T."/>
            <person name="Hug L.A."/>
            <person name="Sharon I."/>
            <person name="Castelle C.J."/>
            <person name="Probst A.J."/>
            <person name="Thomas B.C."/>
            <person name="Singh A."/>
            <person name="Wilkins M.J."/>
            <person name="Karaoz U."/>
            <person name="Brodie E.L."/>
            <person name="Williams K.H."/>
            <person name="Hubbard S.S."/>
            <person name="Banfield J.F."/>
        </authorList>
    </citation>
    <scope>NUCLEOTIDE SEQUENCE [LARGE SCALE GENOMIC DNA]</scope>
</reference>
<keyword evidence="5 7" id="KW-0378">Hydrolase</keyword>
<dbReference type="Proteomes" id="UP000177457">
    <property type="component" value="Unassembled WGS sequence"/>
</dbReference>
<evidence type="ECO:0000256" key="1">
    <source>
        <dbReference type="ARBA" id="ARBA00010875"/>
    </source>
</evidence>
<dbReference type="GO" id="GO:0005737">
    <property type="term" value="C:cytoplasm"/>
    <property type="evidence" value="ECO:0007669"/>
    <property type="project" value="UniProtKB-SubCell"/>
</dbReference>
<dbReference type="NCBIfam" id="TIGR00043">
    <property type="entry name" value="rRNA maturation RNase YbeY"/>
    <property type="match status" value="1"/>
</dbReference>
<keyword evidence="3 7" id="KW-0479">Metal-binding</keyword>
<comment type="subcellular location">
    <subcellularLocation>
        <location evidence="7">Cytoplasm</location>
    </subcellularLocation>
</comment>
<keyword evidence="4 7" id="KW-0255">Endonuclease</keyword>
<dbReference type="STRING" id="1798683.A3C90_00990"/>
<proteinExistence type="inferred from homology"/>
<dbReference type="GO" id="GO:0004222">
    <property type="term" value="F:metalloendopeptidase activity"/>
    <property type="evidence" value="ECO:0007669"/>
    <property type="project" value="InterPro"/>
</dbReference>
<dbReference type="GO" id="GO:0006364">
    <property type="term" value="P:rRNA processing"/>
    <property type="evidence" value="ECO:0007669"/>
    <property type="project" value="UniProtKB-UniRule"/>
</dbReference>
<organism evidence="8 9">
    <name type="scientific">Candidatus Magasanikbacteria bacterium RIFCSPHIGHO2_02_FULL_51_14</name>
    <dbReference type="NCBI Taxonomy" id="1798683"/>
    <lineage>
        <taxon>Bacteria</taxon>
        <taxon>Candidatus Magasanikiibacteriota</taxon>
    </lineage>
</organism>
<feature type="binding site" evidence="7">
    <location>
        <position position="116"/>
    </location>
    <ligand>
        <name>Zn(2+)</name>
        <dbReference type="ChEBI" id="CHEBI:29105"/>
        <note>catalytic</note>
    </ligand>
</feature>
<keyword evidence="7" id="KW-0698">rRNA processing</keyword>
<dbReference type="AlphaFoldDB" id="A0A1F6MPY6"/>
<comment type="function">
    <text evidence="7">Single strand-specific metallo-endoribonuclease involved in late-stage 70S ribosome quality control and in maturation of the 3' terminus of the 16S rRNA.</text>
</comment>
<evidence type="ECO:0000256" key="7">
    <source>
        <dbReference type="HAMAP-Rule" id="MF_00009"/>
    </source>
</evidence>
<dbReference type="Gene3D" id="3.40.390.30">
    <property type="entry name" value="Metalloproteases ('zincins'), catalytic domain"/>
    <property type="match status" value="1"/>
</dbReference>
<dbReference type="InterPro" id="IPR020549">
    <property type="entry name" value="YbeY_CS"/>
</dbReference>
<gene>
    <name evidence="7" type="primary">ybeY</name>
    <name evidence="8" type="ORF">A3C90_00990</name>
</gene>
<feature type="binding site" evidence="7">
    <location>
        <position position="106"/>
    </location>
    <ligand>
        <name>Zn(2+)</name>
        <dbReference type="ChEBI" id="CHEBI:29105"/>
        <note>catalytic</note>
    </ligand>
</feature>
<name>A0A1F6MPY6_9BACT</name>
<protein>
    <recommendedName>
        <fullName evidence="7">Endoribonuclease YbeY</fullName>
        <ecNumber evidence="7">3.1.-.-</ecNumber>
    </recommendedName>
</protein>
<evidence type="ECO:0000256" key="5">
    <source>
        <dbReference type="ARBA" id="ARBA00022801"/>
    </source>
</evidence>
<feature type="binding site" evidence="7">
    <location>
        <position position="110"/>
    </location>
    <ligand>
        <name>Zn(2+)</name>
        <dbReference type="ChEBI" id="CHEBI:29105"/>
        <note>catalytic</note>
    </ligand>
</feature>
<comment type="cofactor">
    <cofactor evidence="7">
        <name>Zn(2+)</name>
        <dbReference type="ChEBI" id="CHEBI:29105"/>
    </cofactor>
    <text evidence="7">Binds 1 zinc ion.</text>
</comment>
<dbReference type="SUPFAM" id="SSF55486">
    <property type="entry name" value="Metalloproteases ('zincins'), catalytic domain"/>
    <property type="match status" value="1"/>
</dbReference>
<dbReference type="PANTHER" id="PTHR46986">
    <property type="entry name" value="ENDORIBONUCLEASE YBEY, CHLOROPLASTIC"/>
    <property type="match status" value="1"/>
</dbReference>
<evidence type="ECO:0000256" key="2">
    <source>
        <dbReference type="ARBA" id="ARBA00022722"/>
    </source>
</evidence>